<dbReference type="AlphaFoldDB" id="A0A242NAV3"/>
<name>A0A242NAV3_CABSO</name>
<reference evidence="2 3" key="1">
    <citation type="submission" date="2017-03" db="EMBL/GenBank/DDBJ databases">
        <title>Genome analysis of strain PAMC 26510.</title>
        <authorList>
            <person name="Oh H.-M."/>
            <person name="Yang J.-A."/>
        </authorList>
    </citation>
    <scope>NUCLEOTIDE SEQUENCE [LARGE SCALE GENOMIC DNA]</scope>
    <source>
        <strain evidence="2 3">PAMC 26510</strain>
    </source>
</reference>
<gene>
    <name evidence="2" type="ORF">PAMC26510_00865</name>
</gene>
<feature type="region of interest" description="Disordered" evidence="1">
    <location>
        <begin position="33"/>
        <end position="106"/>
    </location>
</feature>
<accession>A0A242NAV3</accession>
<evidence type="ECO:0000313" key="3">
    <source>
        <dbReference type="Proteomes" id="UP000194546"/>
    </source>
</evidence>
<sequence>MYCEEDEEAGVDEDCGGGNDVDIRYSAPLAVSAGRASQSEEMLGTAGIDPAGRNRRPDERRACRSNIAAKRARQNNMSEAAKKGQASPCRSSESARKPARTAARLR</sequence>
<dbReference type="EMBL" id="NBTY01000003">
    <property type="protein sequence ID" value="OTP80782.1"/>
    <property type="molecule type" value="Genomic_DNA"/>
</dbReference>
<feature type="compositionally biased region" description="Basic residues" evidence="1">
    <location>
        <begin position="97"/>
        <end position="106"/>
    </location>
</feature>
<organism evidence="2 3">
    <name type="scientific">Caballeronia sordidicola</name>
    <name type="common">Burkholderia sordidicola</name>
    <dbReference type="NCBI Taxonomy" id="196367"/>
    <lineage>
        <taxon>Bacteria</taxon>
        <taxon>Pseudomonadati</taxon>
        <taxon>Pseudomonadota</taxon>
        <taxon>Betaproteobacteria</taxon>
        <taxon>Burkholderiales</taxon>
        <taxon>Burkholderiaceae</taxon>
        <taxon>Caballeronia</taxon>
    </lineage>
</organism>
<protein>
    <submittedName>
        <fullName evidence="2">Uncharacterized protein</fullName>
    </submittedName>
</protein>
<evidence type="ECO:0000256" key="1">
    <source>
        <dbReference type="SAM" id="MobiDB-lite"/>
    </source>
</evidence>
<evidence type="ECO:0000313" key="2">
    <source>
        <dbReference type="EMBL" id="OTP80782.1"/>
    </source>
</evidence>
<proteinExistence type="predicted"/>
<dbReference type="Proteomes" id="UP000194546">
    <property type="component" value="Unassembled WGS sequence"/>
</dbReference>
<comment type="caution">
    <text evidence="2">The sequence shown here is derived from an EMBL/GenBank/DDBJ whole genome shotgun (WGS) entry which is preliminary data.</text>
</comment>